<dbReference type="RefSeq" id="WP_268246583.1">
    <property type="nucleotide sequence ID" value="NZ_BMTF01000005.1"/>
</dbReference>
<protein>
    <submittedName>
        <fullName evidence="1">Uncharacterized protein</fullName>
    </submittedName>
</protein>
<dbReference type="Proteomes" id="UP000660675">
    <property type="component" value="Unassembled WGS sequence"/>
</dbReference>
<evidence type="ECO:0000313" key="1">
    <source>
        <dbReference type="EMBL" id="GGV80793.1"/>
    </source>
</evidence>
<reference evidence="2" key="1">
    <citation type="journal article" date="2019" name="Int. J. Syst. Evol. Microbiol.">
        <title>The Global Catalogue of Microorganisms (GCM) 10K type strain sequencing project: providing services to taxonomists for standard genome sequencing and annotation.</title>
        <authorList>
            <consortium name="The Broad Institute Genomics Platform"/>
            <consortium name="The Broad Institute Genome Sequencing Center for Infectious Disease"/>
            <person name="Wu L."/>
            <person name="Ma J."/>
        </authorList>
    </citation>
    <scope>NUCLEOTIDE SEQUENCE [LARGE SCALE GENOMIC DNA]</scope>
    <source>
        <strain evidence="2">JCM 4376</strain>
    </source>
</reference>
<proteinExistence type="predicted"/>
<comment type="caution">
    <text evidence="1">The sequence shown here is derived from an EMBL/GenBank/DDBJ whole genome shotgun (WGS) entry which is preliminary data.</text>
</comment>
<name>A0ABQ2VV70_9ACTN</name>
<dbReference type="EMBL" id="BMTF01000005">
    <property type="protein sequence ID" value="GGV80793.1"/>
    <property type="molecule type" value="Genomic_DNA"/>
</dbReference>
<keyword evidence="2" id="KW-1185">Reference proteome</keyword>
<evidence type="ECO:0000313" key="2">
    <source>
        <dbReference type="Proteomes" id="UP000660675"/>
    </source>
</evidence>
<gene>
    <name evidence="1" type="ORF">GCM10015535_19570</name>
</gene>
<sequence length="44" mass="4789">MAKTRPGTAGELVLALYSRIPMDSLQLDGDARIFAQLLAWDPDA</sequence>
<organism evidence="1 2">
    <name type="scientific">Streptomyces gelaticus</name>
    <dbReference type="NCBI Taxonomy" id="285446"/>
    <lineage>
        <taxon>Bacteria</taxon>
        <taxon>Bacillati</taxon>
        <taxon>Actinomycetota</taxon>
        <taxon>Actinomycetes</taxon>
        <taxon>Kitasatosporales</taxon>
        <taxon>Streptomycetaceae</taxon>
        <taxon>Streptomyces</taxon>
    </lineage>
</organism>
<accession>A0ABQ2VV70</accession>